<keyword evidence="4" id="KW-0274">FAD</keyword>
<dbReference type="OrthoDB" id="167809at2759"/>
<name>A0A317SBW7_9PEZI</name>
<evidence type="ECO:0000256" key="1">
    <source>
        <dbReference type="ARBA" id="ARBA00001974"/>
    </source>
</evidence>
<dbReference type="PANTHER" id="PTHR42784:SF1">
    <property type="entry name" value="PYRANOSE 2-OXIDASE"/>
    <property type="match status" value="1"/>
</dbReference>
<comment type="cofactor">
    <cofactor evidence="1">
        <name>FAD</name>
        <dbReference type="ChEBI" id="CHEBI:57692"/>
    </cofactor>
</comment>
<keyword evidence="9" id="KW-1185">Reference proteome</keyword>
<dbReference type="PANTHER" id="PTHR42784">
    <property type="entry name" value="PYRANOSE 2-OXIDASE"/>
    <property type="match status" value="1"/>
</dbReference>
<evidence type="ECO:0000256" key="3">
    <source>
        <dbReference type="ARBA" id="ARBA00022630"/>
    </source>
</evidence>
<keyword evidence="3" id="KW-0285">Flavoprotein</keyword>
<evidence type="ECO:0000313" key="8">
    <source>
        <dbReference type="EMBL" id="PWW71962.1"/>
    </source>
</evidence>
<feature type="region of interest" description="Disordered" evidence="6">
    <location>
        <begin position="625"/>
        <end position="659"/>
    </location>
</feature>
<evidence type="ECO:0000256" key="4">
    <source>
        <dbReference type="ARBA" id="ARBA00022827"/>
    </source>
</evidence>
<evidence type="ECO:0000256" key="5">
    <source>
        <dbReference type="ARBA" id="ARBA00023002"/>
    </source>
</evidence>
<evidence type="ECO:0000256" key="2">
    <source>
        <dbReference type="ARBA" id="ARBA00010790"/>
    </source>
</evidence>
<dbReference type="Proteomes" id="UP000246991">
    <property type="component" value="Unassembled WGS sequence"/>
</dbReference>
<organism evidence="8 9">
    <name type="scientific">Tuber magnatum</name>
    <name type="common">white Piedmont truffle</name>
    <dbReference type="NCBI Taxonomy" id="42249"/>
    <lineage>
        <taxon>Eukaryota</taxon>
        <taxon>Fungi</taxon>
        <taxon>Dikarya</taxon>
        <taxon>Ascomycota</taxon>
        <taxon>Pezizomycotina</taxon>
        <taxon>Pezizomycetes</taxon>
        <taxon>Pezizales</taxon>
        <taxon>Tuberaceae</taxon>
        <taxon>Tuber</taxon>
    </lineage>
</organism>
<accession>A0A317SBW7</accession>
<dbReference type="InterPro" id="IPR051473">
    <property type="entry name" value="P2Ox-like"/>
</dbReference>
<sequence>MSIYTSLFEYLRNPQKIRESFQRRAKKHPNTRLGPQVDARAEGTAPGTYGFPIPGEQSPTPQSVIGSDSFVNGAAWDQIIGHGAFDYVVIGSSFMALSFVEKIYQLNPFAKILILERGDYWLPSHFQNLPLPFKPVLGGHSETFPWTLSGETFQAAEINSLKFNYLHGSYPFFGGKSTVWSSWCPRPPIELFRDYPNTLTNALSVDQNWTDAEELLGVIPAGEIGDEVFGPLQHDVDKRMAEIADEGIKERIPSADYSEPARLAVAPRLRRSALRHDKFSVPGPLLRVLEKQRLLARKGPQGVSRGHPLEIALNCVVQRLGAPQQGVVRSIETSRGTLSFTGDKTKIILCAGAVPNTTLVLNSFKPRSPTDRPGLSETAGSRLTGHFITLIRARFPKEALGNPDSLQIGAHYLAGKDTSGLQYHIQISVIHSPNPDEEEDEIARLSPDFAAAATAEQLADSTEHIVIICASLGETGERNERCSVVLNSKPDPTTNVDLRFTFTDEDKGLWKLVDDATFQTIEAIAGEDFKDRIEYWSEADKGWRSAKPPPGDIRVPGMVHEGSTLFMGPEDQGGSVDENYALHGVNNVYVAGSALFPSSGSWNPTLSMCLLAQDLAKRLHAESVAGKAAPAQVEKERGQDYAESKGRTRMAEAPLVTVN</sequence>
<dbReference type="AlphaFoldDB" id="A0A317SBW7"/>
<reference evidence="8 9" key="1">
    <citation type="submission" date="2018-03" db="EMBL/GenBank/DDBJ databases">
        <title>Genomes of Pezizomycetes fungi and the evolution of truffles.</title>
        <authorList>
            <person name="Murat C."/>
            <person name="Payen T."/>
            <person name="Noel B."/>
            <person name="Kuo A."/>
            <person name="Martin F.M."/>
        </authorList>
    </citation>
    <scope>NUCLEOTIDE SEQUENCE [LARGE SCALE GENOMIC DNA]</scope>
    <source>
        <strain evidence="8">091103-1</strain>
    </source>
</reference>
<evidence type="ECO:0000313" key="9">
    <source>
        <dbReference type="Proteomes" id="UP000246991"/>
    </source>
</evidence>
<evidence type="ECO:0000259" key="7">
    <source>
        <dbReference type="Pfam" id="PF05199"/>
    </source>
</evidence>
<feature type="compositionally biased region" description="Basic and acidic residues" evidence="6">
    <location>
        <begin position="633"/>
        <end position="650"/>
    </location>
</feature>
<comment type="similarity">
    <text evidence="2">Belongs to the GMC oxidoreductase family.</text>
</comment>
<feature type="domain" description="Glucose-methanol-choline oxidoreductase C-terminal" evidence="7">
    <location>
        <begin position="480"/>
        <end position="612"/>
    </location>
</feature>
<dbReference type="InterPro" id="IPR036188">
    <property type="entry name" value="FAD/NAD-bd_sf"/>
</dbReference>
<gene>
    <name evidence="8" type="ORF">C7212DRAFT_231637</name>
</gene>
<comment type="caution">
    <text evidence="8">The sequence shown here is derived from an EMBL/GenBank/DDBJ whole genome shotgun (WGS) entry which is preliminary data.</text>
</comment>
<dbReference type="InterPro" id="IPR007867">
    <property type="entry name" value="GMC_OxRtase_C"/>
</dbReference>
<dbReference type="Gene3D" id="3.50.50.60">
    <property type="entry name" value="FAD/NAD(P)-binding domain"/>
    <property type="match status" value="2"/>
</dbReference>
<keyword evidence="5" id="KW-0560">Oxidoreductase</keyword>
<dbReference type="GO" id="GO:0016614">
    <property type="term" value="F:oxidoreductase activity, acting on CH-OH group of donors"/>
    <property type="evidence" value="ECO:0007669"/>
    <property type="project" value="InterPro"/>
</dbReference>
<evidence type="ECO:0000256" key="6">
    <source>
        <dbReference type="SAM" id="MobiDB-lite"/>
    </source>
</evidence>
<dbReference type="Pfam" id="PF05199">
    <property type="entry name" value="GMC_oxred_C"/>
    <property type="match status" value="1"/>
</dbReference>
<protein>
    <submittedName>
        <fullName evidence="8">FAD/NAD(P)-binding domain-containing protein</fullName>
    </submittedName>
</protein>
<dbReference type="EMBL" id="PYWC01000127">
    <property type="protein sequence ID" value="PWW71962.1"/>
    <property type="molecule type" value="Genomic_DNA"/>
</dbReference>
<proteinExistence type="inferred from homology"/>
<dbReference type="SUPFAM" id="SSF51905">
    <property type="entry name" value="FAD/NAD(P)-binding domain"/>
    <property type="match status" value="1"/>
</dbReference>